<dbReference type="Gene3D" id="1.20.144.10">
    <property type="entry name" value="Phosphatidic acid phosphatase type 2/haloperoxidase"/>
    <property type="match status" value="1"/>
</dbReference>
<dbReference type="CDD" id="cd03396">
    <property type="entry name" value="PAP2_like_6"/>
    <property type="match status" value="1"/>
</dbReference>
<feature type="transmembrane region" description="Helical" evidence="1">
    <location>
        <begin position="99"/>
        <end position="120"/>
    </location>
</feature>
<keyword evidence="1" id="KW-0812">Transmembrane</keyword>
<dbReference type="RefSeq" id="WP_136474713.1">
    <property type="nucleotide sequence ID" value="NZ_JAZDCU010000022.1"/>
</dbReference>
<feature type="transmembrane region" description="Helical" evidence="1">
    <location>
        <begin position="152"/>
        <end position="170"/>
    </location>
</feature>
<proteinExistence type="predicted"/>
<feature type="transmembrane region" description="Helical" evidence="1">
    <location>
        <begin position="12"/>
        <end position="29"/>
    </location>
</feature>
<dbReference type="InterPro" id="IPR000326">
    <property type="entry name" value="PAP2/HPO"/>
</dbReference>
<dbReference type="EMBL" id="JAZDQP010000022">
    <property type="protein sequence ID" value="MEE1869560.1"/>
    <property type="molecule type" value="Genomic_DNA"/>
</dbReference>
<keyword evidence="1" id="KW-0472">Membrane</keyword>
<dbReference type="AlphaFoldDB" id="A0AB35WY03"/>
<evidence type="ECO:0000259" key="2">
    <source>
        <dbReference type="Pfam" id="PF01569"/>
    </source>
</evidence>
<feature type="transmembrane region" description="Helical" evidence="1">
    <location>
        <begin position="69"/>
        <end position="87"/>
    </location>
</feature>
<protein>
    <submittedName>
        <fullName evidence="3">Phosphatase PAP2 family protein</fullName>
    </submittedName>
</protein>
<dbReference type="Pfam" id="PF01569">
    <property type="entry name" value="PAP2"/>
    <property type="match status" value="1"/>
</dbReference>
<comment type="caution">
    <text evidence="3">The sequence shown here is derived from an EMBL/GenBank/DDBJ whole genome shotgun (WGS) entry which is preliminary data.</text>
</comment>
<reference evidence="3 4" key="1">
    <citation type="submission" date="2024-01" db="EMBL/GenBank/DDBJ databases">
        <title>Unpublished Manusciprt.</title>
        <authorList>
            <person name="Duman M."/>
            <person name="Valdes E.G."/>
            <person name="Ajmi N."/>
            <person name="Altun S."/>
            <person name="Saticioglu I.B."/>
        </authorList>
    </citation>
    <scope>NUCLEOTIDE SEQUENCE [LARGE SCALE GENOMIC DNA]</scope>
    <source>
        <strain evidence="3 4">120P</strain>
    </source>
</reference>
<gene>
    <name evidence="3" type="ORF">V0R53_24535</name>
</gene>
<organism evidence="3 4">
    <name type="scientific">Pseudomonas auratipiscis</name>
    <dbReference type="NCBI Taxonomy" id="3115853"/>
    <lineage>
        <taxon>Bacteria</taxon>
        <taxon>Pseudomonadati</taxon>
        <taxon>Pseudomonadota</taxon>
        <taxon>Gammaproteobacteria</taxon>
        <taxon>Pseudomonadales</taxon>
        <taxon>Pseudomonadaceae</taxon>
        <taxon>Pseudomonas</taxon>
    </lineage>
</organism>
<dbReference type="SUPFAM" id="SSF48317">
    <property type="entry name" value="Acid phosphatase/Vanadium-dependent haloperoxidase"/>
    <property type="match status" value="1"/>
</dbReference>
<feature type="domain" description="Phosphatidic acid phosphatase type 2/haloperoxidase" evidence="2">
    <location>
        <begin position="97"/>
        <end position="228"/>
    </location>
</feature>
<dbReference type="Proteomes" id="UP001307839">
    <property type="component" value="Unassembled WGS sequence"/>
</dbReference>
<evidence type="ECO:0000256" key="1">
    <source>
        <dbReference type="SAM" id="Phobius"/>
    </source>
</evidence>
<evidence type="ECO:0000313" key="3">
    <source>
        <dbReference type="EMBL" id="MEE1869560.1"/>
    </source>
</evidence>
<feature type="transmembrane region" description="Helical" evidence="1">
    <location>
        <begin position="207"/>
        <end position="225"/>
    </location>
</feature>
<keyword evidence="4" id="KW-1185">Reference proteome</keyword>
<accession>A0AB35WY03</accession>
<dbReference type="InterPro" id="IPR036938">
    <property type="entry name" value="PAP2/HPO_sf"/>
</dbReference>
<keyword evidence="1" id="KW-1133">Transmembrane helix</keyword>
<sequence length="254" mass="28118">MPLPAASRPLNMWIALGVPVVIALTLVLLELTSMDMDLAKLAFDPIAGQFVGRHSYFLEDILHDRAKQAVILLSLGAIIAFISSFFWSRLKGWRRELGYLVLAMALSTSFVTPVKAVTAVQCPWSLKEFGGKETYSELLSPRPATDKPGRCWPGGHAATGFTLFALFFALRDRRPRLARAALLFAFGLGTVFSIGRMLQGAHFFSHNVWTAVFCWLISLGCYYWVLYRKPASVAVGAAQRQRDMTRDSANSATP</sequence>
<name>A0AB35WY03_9PSED</name>
<evidence type="ECO:0000313" key="4">
    <source>
        <dbReference type="Proteomes" id="UP001307839"/>
    </source>
</evidence>
<feature type="transmembrane region" description="Helical" evidence="1">
    <location>
        <begin position="177"/>
        <end position="195"/>
    </location>
</feature>